<keyword evidence="1" id="KW-0723">Serine/threonine-protein kinase</keyword>
<evidence type="ECO:0000256" key="6">
    <source>
        <dbReference type="PROSITE-ProRule" id="PRU10141"/>
    </source>
</evidence>
<evidence type="ECO:0000256" key="5">
    <source>
        <dbReference type="ARBA" id="ARBA00022840"/>
    </source>
</evidence>
<dbReference type="SMART" id="SM00220">
    <property type="entry name" value="S_TKc"/>
    <property type="match status" value="1"/>
</dbReference>
<reference evidence="10 11" key="1">
    <citation type="submission" date="2018-03" db="EMBL/GenBank/DDBJ databases">
        <authorList>
            <person name="Fogelqvist J."/>
        </authorList>
    </citation>
    <scope>NUCLEOTIDE SEQUENCE [LARGE SCALE GENOMIC DNA]</scope>
</reference>
<dbReference type="AlphaFoldDB" id="A0A3P3YET9"/>
<gene>
    <name evidence="10" type="ORF">PLBR_LOCUS5913</name>
</gene>
<organism evidence="10 11">
    <name type="scientific">Plasmodiophora brassicae</name>
    <name type="common">Clubroot disease agent</name>
    <dbReference type="NCBI Taxonomy" id="37360"/>
    <lineage>
        <taxon>Eukaryota</taxon>
        <taxon>Sar</taxon>
        <taxon>Rhizaria</taxon>
        <taxon>Endomyxa</taxon>
        <taxon>Phytomyxea</taxon>
        <taxon>Plasmodiophorida</taxon>
        <taxon>Plasmodiophoridae</taxon>
        <taxon>Plasmodiophora</taxon>
    </lineage>
</organism>
<dbReference type="InterPro" id="IPR000719">
    <property type="entry name" value="Prot_kinase_dom"/>
</dbReference>
<dbReference type="Gene3D" id="3.30.200.20">
    <property type="entry name" value="Phosphorylase Kinase, domain 1"/>
    <property type="match status" value="1"/>
</dbReference>
<evidence type="ECO:0000256" key="8">
    <source>
        <dbReference type="SAM" id="SignalP"/>
    </source>
</evidence>
<keyword evidence="8" id="KW-0732">Signal</keyword>
<feature type="domain" description="Protein kinase" evidence="9">
    <location>
        <begin position="8"/>
        <end position="259"/>
    </location>
</feature>
<dbReference type="GO" id="GO:0005524">
    <property type="term" value="F:ATP binding"/>
    <property type="evidence" value="ECO:0007669"/>
    <property type="project" value="UniProtKB-UniRule"/>
</dbReference>
<evidence type="ECO:0000256" key="4">
    <source>
        <dbReference type="ARBA" id="ARBA00022777"/>
    </source>
</evidence>
<dbReference type="SUPFAM" id="SSF56112">
    <property type="entry name" value="Protein kinase-like (PK-like)"/>
    <property type="match status" value="1"/>
</dbReference>
<dbReference type="Gene3D" id="1.10.510.10">
    <property type="entry name" value="Transferase(Phosphotransferase) domain 1"/>
    <property type="match status" value="1"/>
</dbReference>
<proteinExistence type="predicted"/>
<feature type="signal peptide" evidence="8">
    <location>
        <begin position="1"/>
        <end position="21"/>
    </location>
</feature>
<dbReference type="PANTHER" id="PTHR24346">
    <property type="entry name" value="MAP/MICROTUBULE AFFINITY-REGULATING KINASE"/>
    <property type="match status" value="1"/>
</dbReference>
<evidence type="ECO:0000256" key="7">
    <source>
        <dbReference type="SAM" id="MobiDB-lite"/>
    </source>
</evidence>
<feature type="chain" id="PRO_5018303371" description="Protein kinase domain-containing protein" evidence="8">
    <location>
        <begin position="22"/>
        <end position="259"/>
    </location>
</feature>
<accession>A0A3P3YET9</accession>
<evidence type="ECO:0000259" key="9">
    <source>
        <dbReference type="PROSITE" id="PS50011"/>
    </source>
</evidence>
<dbReference type="EMBL" id="OVEO01000010">
    <property type="protein sequence ID" value="SPQ98698.1"/>
    <property type="molecule type" value="Genomic_DNA"/>
</dbReference>
<dbReference type="Pfam" id="PF00069">
    <property type="entry name" value="Pkinase"/>
    <property type="match status" value="1"/>
</dbReference>
<sequence>MRRHAAFLLLIVVVCAGCAHATGPAKRPLQHGWAKVDTKRHAVAVSDEEVPTSPAATTPPVKPKPLQMLQRYLPRRRRSRAENNTEVVPCSDDGIRQRSNYEWVANIGAGSFGHVYMARDRRNQDRLVAIKRQDASKEPDAHAHQGRRIRVQGQICERDAKRYLARIVRAVDECHVRHIILNDIKPDNMAFDGEDNLKLIDFGLALYCPSRMMSMSRTTPRYASPEQFEMEDNQIKKRTFDGVAADTWGEAKRRFGETL</sequence>
<evidence type="ECO:0000256" key="1">
    <source>
        <dbReference type="ARBA" id="ARBA00022527"/>
    </source>
</evidence>
<dbReference type="InterPro" id="IPR017441">
    <property type="entry name" value="Protein_kinase_ATP_BS"/>
</dbReference>
<dbReference type="GO" id="GO:0004674">
    <property type="term" value="F:protein serine/threonine kinase activity"/>
    <property type="evidence" value="ECO:0007669"/>
    <property type="project" value="UniProtKB-KW"/>
</dbReference>
<evidence type="ECO:0000313" key="10">
    <source>
        <dbReference type="EMBL" id="SPQ98698.1"/>
    </source>
</evidence>
<dbReference type="PROSITE" id="PS50011">
    <property type="entry name" value="PROTEIN_KINASE_DOM"/>
    <property type="match status" value="1"/>
</dbReference>
<keyword evidence="2" id="KW-0808">Transferase</keyword>
<dbReference type="GO" id="GO:0005737">
    <property type="term" value="C:cytoplasm"/>
    <property type="evidence" value="ECO:0007669"/>
    <property type="project" value="TreeGrafter"/>
</dbReference>
<dbReference type="PANTHER" id="PTHR24346:SF82">
    <property type="entry name" value="KP78A-RELATED"/>
    <property type="match status" value="1"/>
</dbReference>
<evidence type="ECO:0000256" key="2">
    <source>
        <dbReference type="ARBA" id="ARBA00022679"/>
    </source>
</evidence>
<evidence type="ECO:0000313" key="11">
    <source>
        <dbReference type="Proteomes" id="UP000290189"/>
    </source>
</evidence>
<geneLocation type="mitochondrion" evidence="10"/>
<feature type="region of interest" description="Disordered" evidence="7">
    <location>
        <begin position="44"/>
        <end position="66"/>
    </location>
</feature>
<protein>
    <recommendedName>
        <fullName evidence="9">Protein kinase domain-containing protein</fullName>
    </recommendedName>
</protein>
<keyword evidence="10" id="KW-0496">Mitochondrion</keyword>
<dbReference type="PROSITE" id="PS00107">
    <property type="entry name" value="PROTEIN_KINASE_ATP"/>
    <property type="match status" value="1"/>
</dbReference>
<dbReference type="GO" id="GO:0035556">
    <property type="term" value="P:intracellular signal transduction"/>
    <property type="evidence" value="ECO:0007669"/>
    <property type="project" value="TreeGrafter"/>
</dbReference>
<name>A0A3P3YET9_PLABS</name>
<dbReference type="Proteomes" id="UP000290189">
    <property type="component" value="Unassembled WGS sequence"/>
</dbReference>
<feature type="binding site" evidence="6">
    <location>
        <position position="131"/>
    </location>
    <ligand>
        <name>ATP</name>
        <dbReference type="ChEBI" id="CHEBI:30616"/>
    </ligand>
</feature>
<keyword evidence="4" id="KW-0418">Kinase</keyword>
<dbReference type="InterPro" id="IPR011009">
    <property type="entry name" value="Kinase-like_dom_sf"/>
</dbReference>
<keyword evidence="3 6" id="KW-0547">Nucleotide-binding</keyword>
<evidence type="ECO:0000256" key="3">
    <source>
        <dbReference type="ARBA" id="ARBA00022741"/>
    </source>
</evidence>
<keyword evidence="5 6" id="KW-0067">ATP-binding</keyword>